<dbReference type="EMBL" id="AMCV02000041">
    <property type="protein sequence ID" value="TDZ15238.1"/>
    <property type="molecule type" value="Genomic_DNA"/>
</dbReference>
<dbReference type="PANTHER" id="PTHR38791">
    <property type="entry name" value="ZN(II)2CYS6 TRANSCRIPTION FACTOR (EUROFUNG)-RELATED-RELATED"/>
    <property type="match status" value="1"/>
</dbReference>
<dbReference type="Proteomes" id="UP000014480">
    <property type="component" value="Unassembled WGS sequence"/>
</dbReference>
<comment type="caution">
    <text evidence="3">The sequence shown here is derived from an EMBL/GenBank/DDBJ whole genome shotgun (WGS) entry which is preliminary data.</text>
</comment>
<accession>A0A484FBD0</accession>
<proteinExistence type="predicted"/>
<keyword evidence="1" id="KW-0539">Nucleus</keyword>
<dbReference type="InterPro" id="IPR001138">
    <property type="entry name" value="Zn2Cys6_DnaBD"/>
</dbReference>
<reference evidence="4" key="2">
    <citation type="journal article" date="2019" name="Mol. Plant Microbe Interact.">
        <title>Genome sequence resources for four phytopathogenic fungi from the Colletotrichum orbiculare species complex.</title>
        <authorList>
            <person name="Gan P."/>
            <person name="Tsushima A."/>
            <person name="Narusaka M."/>
            <person name="Narusaka Y."/>
            <person name="Takano Y."/>
            <person name="Kubo Y."/>
            <person name="Shirasu K."/>
        </authorList>
    </citation>
    <scope>GENOME REANNOTATION</scope>
    <source>
        <strain evidence="4">104-T / ATCC 96160 / CBS 514.97 / LARS 414 / MAFF 240422</strain>
    </source>
</reference>
<keyword evidence="4" id="KW-1185">Reference proteome</keyword>
<dbReference type="GO" id="GO:0008270">
    <property type="term" value="F:zinc ion binding"/>
    <property type="evidence" value="ECO:0007669"/>
    <property type="project" value="InterPro"/>
</dbReference>
<organism evidence="3 4">
    <name type="scientific">Colletotrichum orbiculare (strain 104-T / ATCC 96160 / CBS 514.97 / LARS 414 / MAFF 240422)</name>
    <name type="common">Cucumber anthracnose fungus</name>
    <name type="synonym">Colletotrichum lagenarium</name>
    <dbReference type="NCBI Taxonomy" id="1213857"/>
    <lineage>
        <taxon>Eukaryota</taxon>
        <taxon>Fungi</taxon>
        <taxon>Dikarya</taxon>
        <taxon>Ascomycota</taxon>
        <taxon>Pezizomycotina</taxon>
        <taxon>Sordariomycetes</taxon>
        <taxon>Hypocreomycetidae</taxon>
        <taxon>Glomerellales</taxon>
        <taxon>Glomerellaceae</taxon>
        <taxon>Colletotrichum</taxon>
        <taxon>Colletotrichum orbiculare species complex</taxon>
    </lineage>
</organism>
<evidence type="ECO:0000313" key="4">
    <source>
        <dbReference type="Proteomes" id="UP000014480"/>
    </source>
</evidence>
<name>A0A484FBD0_COLOR</name>
<dbReference type="PROSITE" id="PS00463">
    <property type="entry name" value="ZN2_CY6_FUNGAL_1"/>
    <property type="match status" value="1"/>
</dbReference>
<dbReference type="InterPro" id="IPR036864">
    <property type="entry name" value="Zn2-C6_fun-type_DNA-bd_sf"/>
</dbReference>
<evidence type="ECO:0000256" key="1">
    <source>
        <dbReference type="ARBA" id="ARBA00023242"/>
    </source>
</evidence>
<reference evidence="4" key="1">
    <citation type="journal article" date="2013" name="New Phytol.">
        <title>Comparative genomic and transcriptomic analyses reveal the hemibiotrophic stage shift of Colletotrichum fungi.</title>
        <authorList>
            <person name="Gan P."/>
            <person name="Ikeda K."/>
            <person name="Irieda H."/>
            <person name="Narusaka M."/>
            <person name="O'Connell R.J."/>
            <person name="Narusaka Y."/>
            <person name="Takano Y."/>
            <person name="Kubo Y."/>
            <person name="Shirasu K."/>
        </authorList>
    </citation>
    <scope>NUCLEOTIDE SEQUENCE [LARGE SCALE GENOMIC DNA]</scope>
    <source>
        <strain evidence="4">104-T / ATCC 96160 / CBS 514.97 / LARS 414 / MAFF 240422</strain>
    </source>
</reference>
<sequence>MDTRWTRSFGGCGTCRNRRVKCDEKQPICSMCEVSNLACSGYEKNIFFDFKDTPATGMSRFRRPLLTERERADRR</sequence>
<evidence type="ECO:0000259" key="2">
    <source>
        <dbReference type="PROSITE" id="PS50048"/>
    </source>
</evidence>
<dbReference type="SUPFAM" id="SSF57701">
    <property type="entry name" value="Zn2/Cys6 DNA-binding domain"/>
    <property type="match status" value="1"/>
</dbReference>
<dbReference type="CDD" id="cd00067">
    <property type="entry name" value="GAL4"/>
    <property type="match status" value="1"/>
</dbReference>
<dbReference type="OrthoDB" id="1919336at2759"/>
<gene>
    <name evidence="3" type="ORF">Cob_v011843</name>
</gene>
<dbReference type="SMART" id="SM00066">
    <property type="entry name" value="GAL4"/>
    <property type="match status" value="1"/>
</dbReference>
<dbReference type="PROSITE" id="PS50048">
    <property type="entry name" value="ZN2_CY6_FUNGAL_2"/>
    <property type="match status" value="1"/>
</dbReference>
<dbReference type="STRING" id="1213857.A0A484FBD0"/>
<dbReference type="GO" id="GO:0000981">
    <property type="term" value="F:DNA-binding transcription factor activity, RNA polymerase II-specific"/>
    <property type="evidence" value="ECO:0007669"/>
    <property type="project" value="InterPro"/>
</dbReference>
<dbReference type="InterPro" id="IPR053175">
    <property type="entry name" value="DHMBA_Reg_Transcription_Factor"/>
</dbReference>
<evidence type="ECO:0000313" key="3">
    <source>
        <dbReference type="EMBL" id="TDZ15238.1"/>
    </source>
</evidence>
<protein>
    <submittedName>
        <fullName evidence="3">Arginine metabolism regulation protein II</fullName>
    </submittedName>
</protein>
<dbReference type="Gene3D" id="4.10.240.10">
    <property type="entry name" value="Zn(2)-C6 fungal-type DNA-binding domain"/>
    <property type="match status" value="1"/>
</dbReference>
<feature type="domain" description="Zn(2)-C6 fungal-type" evidence="2">
    <location>
        <begin position="11"/>
        <end position="40"/>
    </location>
</feature>
<dbReference type="AlphaFoldDB" id="A0A484FBD0"/>
<dbReference type="Pfam" id="PF00172">
    <property type="entry name" value="Zn_clus"/>
    <property type="match status" value="1"/>
</dbReference>